<reference evidence="1 2" key="1">
    <citation type="submission" date="2017-09" db="EMBL/GenBank/DDBJ databases">
        <title>Depth-based differentiation of microbial function through sediment-hosted aquifers and enrichment of novel symbionts in the deep terrestrial subsurface.</title>
        <authorList>
            <person name="Probst A.J."/>
            <person name="Ladd B."/>
            <person name="Jarett J.K."/>
            <person name="Geller-Mcgrath D.E."/>
            <person name="Sieber C.M."/>
            <person name="Emerson J.B."/>
            <person name="Anantharaman K."/>
            <person name="Thomas B.C."/>
            <person name="Malmstrom R."/>
            <person name="Stieglmeier M."/>
            <person name="Klingl A."/>
            <person name="Woyke T."/>
            <person name="Ryan C.M."/>
            <person name="Banfield J.F."/>
        </authorList>
    </citation>
    <scope>NUCLEOTIDE SEQUENCE [LARGE SCALE GENOMIC DNA]</scope>
    <source>
        <strain evidence="1">CG11_big_fil_rev_8_21_14_0_20_45_26</strain>
    </source>
</reference>
<accession>A0A2H0LNV1</accession>
<sequence length="62" mass="6933">MGGIAMKSDEQNLNNREASYKCNFVLLSRKEKIEEPIGVSELESMADCFPAPRKVQKLIGMS</sequence>
<gene>
    <name evidence="1" type="ORF">COV74_06065</name>
</gene>
<organism evidence="1 2">
    <name type="scientific">Candidatus Abzuiibacterium crystallinum</name>
    <dbReference type="NCBI Taxonomy" id="1974748"/>
    <lineage>
        <taxon>Bacteria</taxon>
        <taxon>Pseudomonadati</taxon>
        <taxon>Candidatus Omnitrophota</taxon>
        <taxon>Candidatus Abzuiibacterium</taxon>
    </lineage>
</organism>
<dbReference type="Proteomes" id="UP000230859">
    <property type="component" value="Unassembled WGS sequence"/>
</dbReference>
<dbReference type="AlphaFoldDB" id="A0A2H0LNV1"/>
<evidence type="ECO:0000313" key="1">
    <source>
        <dbReference type="EMBL" id="PIQ86122.1"/>
    </source>
</evidence>
<dbReference type="EMBL" id="PCVY01000050">
    <property type="protein sequence ID" value="PIQ86122.1"/>
    <property type="molecule type" value="Genomic_DNA"/>
</dbReference>
<comment type="caution">
    <text evidence="1">The sequence shown here is derived from an EMBL/GenBank/DDBJ whole genome shotgun (WGS) entry which is preliminary data.</text>
</comment>
<proteinExistence type="predicted"/>
<evidence type="ECO:0000313" key="2">
    <source>
        <dbReference type="Proteomes" id="UP000230859"/>
    </source>
</evidence>
<name>A0A2H0LNV1_9BACT</name>
<protein>
    <submittedName>
        <fullName evidence="1">Uncharacterized protein</fullName>
    </submittedName>
</protein>